<reference evidence="1" key="1">
    <citation type="journal article" date="2010" name="PLoS Genet.">
        <title>A deviation from the bipolar-tetrapolar mating paradigm in an early diverged basidiomycete.</title>
        <authorList>
            <person name="Coelho M.A."/>
            <person name="Sampaio J.P."/>
            <person name="Goncalves P."/>
        </authorList>
    </citation>
    <scope>NUCLEOTIDE SEQUENCE</scope>
    <source>
        <strain evidence="1">IHMT 2446/96</strain>
    </source>
</reference>
<proteinExistence type="predicted"/>
<name>E0XNU9_SPOSA</name>
<sequence length="147" mass="15629">METGPLAHIAAAAAAFLDHPQLTRLPHHSGAIPQVKFSPLVLPPSNHTLQDDLLALGCTASTVKALLGMYEVAEARLAEHLRSSFGDALAQLAAVMDAKDGDVLDRIDDALRQRFARGYLRASDECRRNVLAEVAAAAKAQYSASTA</sequence>
<keyword evidence="1" id="KW-0371">Homeobox</keyword>
<feature type="non-terminal residue" evidence="1">
    <location>
        <position position="147"/>
    </location>
</feature>
<dbReference type="AlphaFoldDB" id="E0XNU9"/>
<dbReference type="GO" id="GO:0003677">
    <property type="term" value="F:DNA binding"/>
    <property type="evidence" value="ECO:0007669"/>
    <property type="project" value="UniProtKB-KW"/>
</dbReference>
<evidence type="ECO:0000313" key="1">
    <source>
        <dbReference type="EMBL" id="ADM24713.1"/>
    </source>
</evidence>
<dbReference type="EMBL" id="GU474676">
    <property type="protein sequence ID" value="ADM24713.1"/>
    <property type="molecule type" value="Genomic_DNA"/>
</dbReference>
<accession>E0XNU9</accession>
<protein>
    <submittedName>
        <fullName evidence="1">Homeodomain transcription factor HD2</fullName>
    </submittedName>
</protein>
<gene>
    <name evidence="1" type="primary">HD2</name>
</gene>
<organism evidence="1">
    <name type="scientific">Sporidiobolus salmonicolor</name>
    <name type="common">Yeast-like fungus</name>
    <name type="synonym">Sporobolomyces salmonicolor</name>
    <dbReference type="NCBI Taxonomy" id="5005"/>
    <lineage>
        <taxon>Eukaryota</taxon>
        <taxon>Fungi</taxon>
        <taxon>Dikarya</taxon>
        <taxon>Basidiomycota</taxon>
        <taxon>Pucciniomycotina</taxon>
        <taxon>Microbotryomycetes</taxon>
        <taxon>Sporidiobolales</taxon>
        <taxon>Sporidiobolaceae</taxon>
        <taxon>Sporobolomyces</taxon>
    </lineage>
</organism>